<evidence type="ECO:0000259" key="1">
    <source>
        <dbReference type="Pfam" id="PF14302"/>
    </source>
</evidence>
<protein>
    <recommendedName>
        <fullName evidence="1">DUF4377 domain-containing protein</fullName>
    </recommendedName>
</protein>
<dbReference type="Pfam" id="PF14302">
    <property type="entry name" value="DUF4377"/>
    <property type="match status" value="1"/>
</dbReference>
<name>A0A378RLF8_MYROD</name>
<sequence>MRKTFLIASLVGMFAFVSCQEKKDQKEGAEEVIVEETMNQTETPETKEVQNIVTMYVGPKQVDCTGVGPMKCLQVRETEDGEWTLFYSSIQGFEYEEGYNYTLEVRKEDVPNPPADAPSIRYILVKEISKTKA</sequence>
<reference evidence="2 3" key="1">
    <citation type="submission" date="2018-06" db="EMBL/GenBank/DDBJ databases">
        <authorList>
            <consortium name="Pathogen Informatics"/>
            <person name="Doyle S."/>
        </authorList>
    </citation>
    <scope>NUCLEOTIDE SEQUENCE [LARGE SCALE GENOMIC DNA]</scope>
    <source>
        <strain evidence="2 3">NCTC11179</strain>
    </source>
</reference>
<keyword evidence="3" id="KW-1185">Reference proteome</keyword>
<evidence type="ECO:0000313" key="3">
    <source>
        <dbReference type="Proteomes" id="UP000255024"/>
    </source>
</evidence>
<organism evidence="2 3">
    <name type="scientific">Myroides odoratus</name>
    <name type="common">Flavobacterium odoratum</name>
    <dbReference type="NCBI Taxonomy" id="256"/>
    <lineage>
        <taxon>Bacteria</taxon>
        <taxon>Pseudomonadati</taxon>
        <taxon>Bacteroidota</taxon>
        <taxon>Flavobacteriia</taxon>
        <taxon>Flavobacteriales</taxon>
        <taxon>Flavobacteriaceae</taxon>
        <taxon>Myroides</taxon>
    </lineage>
</organism>
<gene>
    <name evidence="2" type="ORF">NCTC11179_01362</name>
</gene>
<dbReference type="EMBL" id="UGQL01000001">
    <property type="protein sequence ID" value="STZ27825.1"/>
    <property type="molecule type" value="Genomic_DNA"/>
</dbReference>
<proteinExistence type="predicted"/>
<dbReference type="InterPro" id="IPR025485">
    <property type="entry name" value="DUF4377"/>
</dbReference>
<accession>A0A378RLF8</accession>
<dbReference type="Proteomes" id="UP000255024">
    <property type="component" value="Unassembled WGS sequence"/>
</dbReference>
<evidence type="ECO:0000313" key="2">
    <source>
        <dbReference type="EMBL" id="STZ27825.1"/>
    </source>
</evidence>
<dbReference type="AlphaFoldDB" id="A0A378RLF8"/>
<dbReference type="PROSITE" id="PS51257">
    <property type="entry name" value="PROKAR_LIPOPROTEIN"/>
    <property type="match status" value="1"/>
</dbReference>
<dbReference type="RefSeq" id="WP_115090690.1">
    <property type="nucleotide sequence ID" value="NZ_CP068107.1"/>
</dbReference>
<feature type="domain" description="DUF4377" evidence="1">
    <location>
        <begin position="56"/>
        <end position="130"/>
    </location>
</feature>